<dbReference type="KEGG" id="uvi:66066010"/>
<reference evidence="2" key="1">
    <citation type="submission" date="2020-03" db="EMBL/GenBank/DDBJ databases">
        <title>A mixture of massive structural variations and highly conserved coding sequences in Ustilaginoidea virens genome.</title>
        <authorList>
            <person name="Zhang K."/>
            <person name="Zhao Z."/>
            <person name="Zhang Z."/>
            <person name="Li Y."/>
            <person name="Hsiang T."/>
            <person name="Sun W."/>
        </authorList>
    </citation>
    <scope>NUCLEOTIDE SEQUENCE</scope>
    <source>
        <strain evidence="2">UV-8b</strain>
    </source>
</reference>
<dbReference type="Pfam" id="PF11927">
    <property type="entry name" value="HODM_asu-like"/>
    <property type="match status" value="1"/>
</dbReference>
<protein>
    <recommendedName>
        <fullName evidence="4">HRQ family protein 2</fullName>
    </recommendedName>
</protein>
<dbReference type="AlphaFoldDB" id="A0A8E5MIQ7"/>
<name>A0A8E5MIQ7_USTVR</name>
<gene>
    <name evidence="2" type="ORF">UV8b_05232</name>
</gene>
<sequence>MAALAGDGLWKLLESVPSRCILVCGLVVFLTAVYTQVVSREATAKRHAGTPQEKTSPAADAALEPLPDLDWKAVEPTKYMPVKPVYHITMGKTLLFLCVPNLVPWLASPLTASQALQQDAPSNLVTVDRDYLDRVTLRRRLIEQKGSTVHGCLARGREAVAEVYSYLLKDHLPVRYPTMFRLSADRSVFQNKVTGKSFPADPPADCAAGLRALGETIEEDLFLLHGTPDGHLCVAFVCCFPAGFDPSAKMGRLLMDIHAPVPSYGKIGSSVERFFAKLQVGKSVKRLNWTVQTDDELCKLGSHTHDDKAAGPDNNRSIDIEKTFVRVELQTLTRLPETRAILFSFKTYLYSLCEVKREGSGPELADAIEGLQSGNAPGMWSYKSAGRWARTVCEYLRS</sequence>
<dbReference type="GeneID" id="66066010"/>
<dbReference type="Proteomes" id="UP000027002">
    <property type="component" value="Chromosome 4"/>
</dbReference>
<keyword evidence="1" id="KW-0472">Membrane</keyword>
<evidence type="ECO:0000313" key="3">
    <source>
        <dbReference type="Proteomes" id="UP000027002"/>
    </source>
</evidence>
<keyword evidence="1" id="KW-0812">Transmembrane</keyword>
<accession>A0A8E5MIQ7</accession>
<proteinExistence type="predicted"/>
<dbReference type="OrthoDB" id="5043642at2759"/>
<keyword evidence="3" id="KW-1185">Reference proteome</keyword>
<evidence type="ECO:0000313" key="2">
    <source>
        <dbReference type="EMBL" id="QUC20991.1"/>
    </source>
</evidence>
<dbReference type="RefSeq" id="XP_042998664.1">
    <property type="nucleotide sequence ID" value="XM_043142730.1"/>
</dbReference>
<keyword evidence="1" id="KW-1133">Transmembrane helix</keyword>
<evidence type="ECO:0008006" key="4">
    <source>
        <dbReference type="Google" id="ProtNLM"/>
    </source>
</evidence>
<feature type="transmembrane region" description="Helical" evidence="1">
    <location>
        <begin position="16"/>
        <end position="37"/>
    </location>
</feature>
<evidence type="ECO:0000256" key="1">
    <source>
        <dbReference type="SAM" id="Phobius"/>
    </source>
</evidence>
<dbReference type="InterPro" id="IPR021848">
    <property type="entry name" value="HODM_asu-like"/>
</dbReference>
<dbReference type="EMBL" id="CP072756">
    <property type="protein sequence ID" value="QUC20991.1"/>
    <property type="molecule type" value="Genomic_DNA"/>
</dbReference>
<organism evidence="2 3">
    <name type="scientific">Ustilaginoidea virens</name>
    <name type="common">Rice false smut fungus</name>
    <name type="synonym">Villosiclava virens</name>
    <dbReference type="NCBI Taxonomy" id="1159556"/>
    <lineage>
        <taxon>Eukaryota</taxon>
        <taxon>Fungi</taxon>
        <taxon>Dikarya</taxon>
        <taxon>Ascomycota</taxon>
        <taxon>Pezizomycotina</taxon>
        <taxon>Sordariomycetes</taxon>
        <taxon>Hypocreomycetidae</taxon>
        <taxon>Hypocreales</taxon>
        <taxon>Clavicipitaceae</taxon>
        <taxon>Ustilaginoidea</taxon>
    </lineage>
</organism>